<evidence type="ECO:0000256" key="10">
    <source>
        <dbReference type="ARBA" id="ARBA00023136"/>
    </source>
</evidence>
<name>A0A4Y6UY02_SACBS</name>
<keyword evidence="9 11" id="KW-1133">Transmembrane helix</keyword>
<evidence type="ECO:0000256" key="3">
    <source>
        <dbReference type="ARBA" id="ARBA00004760"/>
    </source>
</evidence>
<dbReference type="PANTHER" id="PTHR43646:SF2">
    <property type="entry name" value="GLYCOSYLTRANSFERASE 2-LIKE DOMAIN-CONTAINING PROTEIN"/>
    <property type="match status" value="1"/>
</dbReference>
<dbReference type="PANTHER" id="PTHR43646">
    <property type="entry name" value="GLYCOSYLTRANSFERASE"/>
    <property type="match status" value="1"/>
</dbReference>
<evidence type="ECO:0000313" key="13">
    <source>
        <dbReference type="Proteomes" id="UP000316968"/>
    </source>
</evidence>
<reference evidence="12 13" key="1">
    <citation type="submission" date="2019-06" db="EMBL/GenBank/DDBJ databases">
        <title>Saccharibacillus brassicae sp. nov., an endophytic bacterium isolated from Chinese cabbage seeds (Brassica pekinensis).</title>
        <authorList>
            <person name="Jiang L."/>
            <person name="Lee J."/>
            <person name="Kim S.W."/>
        </authorList>
    </citation>
    <scope>NUCLEOTIDE SEQUENCE [LARGE SCALE GENOMIC DNA]</scope>
    <source>
        <strain evidence="13">KCTC 43072 / ATSA2</strain>
    </source>
</reference>
<accession>A0A4Y6UY02</accession>
<dbReference type="KEGG" id="saca:FFV09_08615"/>
<dbReference type="InterPro" id="IPR029044">
    <property type="entry name" value="Nucleotide-diphossugar_trans"/>
</dbReference>
<evidence type="ECO:0000256" key="8">
    <source>
        <dbReference type="ARBA" id="ARBA00022692"/>
    </source>
</evidence>
<gene>
    <name evidence="12" type="ORF">FFV09_08615</name>
</gene>
<comment type="pathway">
    <text evidence="3">Lipid metabolism; sphingolipid metabolism.</text>
</comment>
<dbReference type="AlphaFoldDB" id="A0A4Y6UY02"/>
<keyword evidence="7 12" id="KW-0808">Transferase</keyword>
<evidence type="ECO:0000256" key="6">
    <source>
        <dbReference type="ARBA" id="ARBA00022676"/>
    </source>
</evidence>
<sequence>MILTWILTTVCVLLAAQLVFALMNGRSLPVPGRRTRTIENRPLVSVLIPARDEERNIADCLRHVLDSDDSEYRLEVIVYDDDSSDDTGGIVRRMAMEDHRIRLMHGDELPEGWQGKCYACHRLAEQANGSWYLMLDADVKLGRLAIRDTLRSAMKKKVGLLTGFPKQVTVTWMEKLVVPMMEFAILCHVPIPLVYRARKSMFVTAHGAYMLIKRSAYESVGGYEAVKNEMVDDIAMARAVKKAGYKMMLADMSKHAEMRMYHGTREVWEGFSKNLFAGLGRNYALLLLLLAWYTALYVLPPIALLIGLFGGNPHLAAFSALAMLIGMAIKAVCGARGGQPAWHGVFVFATIVCTIAIALSSAFGSLSGKGSAWKGRHYG</sequence>
<dbReference type="InterPro" id="IPR025993">
    <property type="entry name" value="Ceramide_glucosylTrfase"/>
</dbReference>
<evidence type="ECO:0000256" key="7">
    <source>
        <dbReference type="ARBA" id="ARBA00022679"/>
    </source>
</evidence>
<feature type="transmembrane region" description="Helical" evidence="11">
    <location>
        <begin position="315"/>
        <end position="333"/>
    </location>
</feature>
<proteinExistence type="predicted"/>
<feature type="transmembrane region" description="Helical" evidence="11">
    <location>
        <begin position="345"/>
        <end position="366"/>
    </location>
</feature>
<organism evidence="12 13">
    <name type="scientific">Saccharibacillus brassicae</name>
    <dbReference type="NCBI Taxonomy" id="2583377"/>
    <lineage>
        <taxon>Bacteria</taxon>
        <taxon>Bacillati</taxon>
        <taxon>Bacillota</taxon>
        <taxon>Bacilli</taxon>
        <taxon>Bacillales</taxon>
        <taxon>Paenibacillaceae</taxon>
        <taxon>Saccharibacillus</taxon>
    </lineage>
</organism>
<dbReference type="Gene3D" id="3.90.550.10">
    <property type="entry name" value="Spore Coat Polysaccharide Biosynthesis Protein SpsA, Chain A"/>
    <property type="match status" value="1"/>
</dbReference>
<evidence type="ECO:0000256" key="5">
    <source>
        <dbReference type="ARBA" id="ARBA00022475"/>
    </source>
</evidence>
<dbReference type="RefSeq" id="WP_141447453.1">
    <property type="nucleotide sequence ID" value="NZ_CP041217.1"/>
</dbReference>
<feature type="transmembrane region" description="Helical" evidence="11">
    <location>
        <begin position="283"/>
        <end position="309"/>
    </location>
</feature>
<comment type="pathway">
    <text evidence="4">Sphingolipid metabolism.</text>
</comment>
<keyword evidence="10 11" id="KW-0472">Membrane</keyword>
<evidence type="ECO:0000256" key="1">
    <source>
        <dbReference type="ARBA" id="ARBA00004141"/>
    </source>
</evidence>
<keyword evidence="6" id="KW-0328">Glycosyltransferase</keyword>
<keyword evidence="5" id="KW-1003">Cell membrane</keyword>
<evidence type="ECO:0000256" key="9">
    <source>
        <dbReference type="ARBA" id="ARBA00022989"/>
    </source>
</evidence>
<evidence type="ECO:0000256" key="2">
    <source>
        <dbReference type="ARBA" id="ARBA00004236"/>
    </source>
</evidence>
<dbReference type="Pfam" id="PF13506">
    <property type="entry name" value="Glyco_transf_21"/>
    <property type="match status" value="1"/>
</dbReference>
<evidence type="ECO:0000256" key="11">
    <source>
        <dbReference type="SAM" id="Phobius"/>
    </source>
</evidence>
<keyword evidence="8 11" id="KW-0812">Transmembrane</keyword>
<dbReference type="EMBL" id="CP041217">
    <property type="protein sequence ID" value="QDH20905.1"/>
    <property type="molecule type" value="Genomic_DNA"/>
</dbReference>
<dbReference type="GO" id="GO:0005886">
    <property type="term" value="C:plasma membrane"/>
    <property type="evidence" value="ECO:0007669"/>
    <property type="project" value="UniProtKB-SubCell"/>
</dbReference>
<evidence type="ECO:0000256" key="4">
    <source>
        <dbReference type="ARBA" id="ARBA00004991"/>
    </source>
</evidence>
<keyword evidence="13" id="KW-1185">Reference proteome</keyword>
<dbReference type="OrthoDB" id="9800276at2"/>
<comment type="subcellular location">
    <subcellularLocation>
        <location evidence="2">Cell membrane</location>
    </subcellularLocation>
    <subcellularLocation>
        <location evidence="1">Membrane</location>
        <topology evidence="1">Multi-pass membrane protein</topology>
    </subcellularLocation>
</comment>
<evidence type="ECO:0000313" key="12">
    <source>
        <dbReference type="EMBL" id="QDH20905.1"/>
    </source>
</evidence>
<dbReference type="SUPFAM" id="SSF53448">
    <property type="entry name" value="Nucleotide-diphospho-sugar transferases"/>
    <property type="match status" value="1"/>
</dbReference>
<dbReference type="GO" id="GO:0016757">
    <property type="term" value="F:glycosyltransferase activity"/>
    <property type="evidence" value="ECO:0007669"/>
    <property type="project" value="UniProtKB-KW"/>
</dbReference>
<dbReference type="Proteomes" id="UP000316968">
    <property type="component" value="Chromosome"/>
</dbReference>
<protein>
    <submittedName>
        <fullName evidence="12">Glycosyltransferase</fullName>
    </submittedName>
</protein>